<organism evidence="2 3">
    <name type="scientific">Paenibacillus sophorae</name>
    <dbReference type="NCBI Taxonomy" id="1333845"/>
    <lineage>
        <taxon>Bacteria</taxon>
        <taxon>Bacillati</taxon>
        <taxon>Bacillota</taxon>
        <taxon>Bacilli</taxon>
        <taxon>Bacillales</taxon>
        <taxon>Paenibacillaceae</taxon>
        <taxon>Paenibacillus</taxon>
    </lineage>
</organism>
<evidence type="ECO:0000313" key="3">
    <source>
        <dbReference type="Proteomes" id="UP000198809"/>
    </source>
</evidence>
<accession>A0A1H8TIL3</accession>
<keyword evidence="4" id="KW-1185">Reference proteome</keyword>
<dbReference type="Proteomes" id="UP000683429">
    <property type="component" value="Chromosome"/>
</dbReference>
<proteinExistence type="predicted"/>
<dbReference type="STRING" id="1333845.SAMN04487895_11474"/>
<reference evidence="2 3" key="1">
    <citation type="submission" date="2016-10" db="EMBL/GenBank/DDBJ databases">
        <authorList>
            <person name="de Groot N.N."/>
        </authorList>
    </citation>
    <scope>NUCLEOTIDE SEQUENCE [LARGE SCALE GENOMIC DNA]</scope>
    <source>
        <strain evidence="2 3">CGMCC 1.10238</strain>
    </source>
</reference>
<sequence length="141" mass="16548">MSYPLRQNSGLPEEEMPVGIITRAYSILPRHITDEGDLTRQTEKFWRRLGKELGADYYTFTTRQGHRQMGCRATRSVIDCFYVEEADILSRITDFSDLHKERVDHPHEDLVNFGLWVEWEGKKYAVSRDPECKDALLLRNL</sequence>
<gene>
    <name evidence="1" type="ORF">KP014_02875</name>
    <name evidence="2" type="ORF">SAMN04487895_11474</name>
</gene>
<dbReference type="EMBL" id="FODH01000014">
    <property type="protein sequence ID" value="SEO90772.1"/>
    <property type="molecule type" value="Genomic_DNA"/>
</dbReference>
<dbReference type="Proteomes" id="UP000198809">
    <property type="component" value="Unassembled WGS sequence"/>
</dbReference>
<evidence type="ECO:0000313" key="2">
    <source>
        <dbReference type="EMBL" id="SEO90772.1"/>
    </source>
</evidence>
<dbReference type="RefSeq" id="WP_036601465.1">
    <property type="nucleotide sequence ID" value="NZ_CP076607.1"/>
</dbReference>
<evidence type="ECO:0000313" key="4">
    <source>
        <dbReference type="Proteomes" id="UP000683429"/>
    </source>
</evidence>
<dbReference type="OrthoDB" id="9805351at2"/>
<reference evidence="1 4" key="2">
    <citation type="submission" date="2021-06" db="EMBL/GenBank/DDBJ databases">
        <title>Whole genome sequence of Paenibacillus sophorae DSM23020 for comparative genomics.</title>
        <authorList>
            <person name="Kim M.-J."/>
            <person name="Lee G."/>
            <person name="Shin J.-H."/>
        </authorList>
    </citation>
    <scope>NUCLEOTIDE SEQUENCE [LARGE SCALE GENOMIC DNA]</scope>
    <source>
        <strain evidence="1 4">DSM 23020</strain>
    </source>
</reference>
<dbReference type="AlphaFoldDB" id="A0A1H8TIL3"/>
<evidence type="ECO:0000313" key="1">
    <source>
        <dbReference type="EMBL" id="QWU16232.1"/>
    </source>
</evidence>
<name>A0A1H8TIL3_9BACL</name>
<dbReference type="EMBL" id="CP076607">
    <property type="protein sequence ID" value="QWU16232.1"/>
    <property type="molecule type" value="Genomic_DNA"/>
</dbReference>
<protein>
    <submittedName>
        <fullName evidence="2">Uncharacterized protein</fullName>
    </submittedName>
</protein>